<evidence type="ECO:0000313" key="1">
    <source>
        <dbReference type="EMBL" id="UOB17713.1"/>
    </source>
</evidence>
<dbReference type="Proteomes" id="UP000831290">
    <property type="component" value="Chromosome"/>
</dbReference>
<accession>A0A9E6ZTV8</accession>
<dbReference type="EMBL" id="CP094358">
    <property type="protein sequence ID" value="UOB17713.1"/>
    <property type="molecule type" value="Genomic_DNA"/>
</dbReference>
<name>A0A9E6ZTV8_9FLAO</name>
<dbReference type="RefSeq" id="WP_255843377.1">
    <property type="nucleotide sequence ID" value="NZ_CP094358.1"/>
</dbReference>
<dbReference type="InterPro" id="IPR005501">
    <property type="entry name" value="LamB/YcsF/PxpA-like"/>
</dbReference>
<dbReference type="NCBIfam" id="NF003816">
    <property type="entry name" value="PRK05406.1-5"/>
    <property type="match status" value="1"/>
</dbReference>
<dbReference type="InterPro" id="IPR011330">
    <property type="entry name" value="Glyco_hydro/deAcase_b/a-brl"/>
</dbReference>
<dbReference type="KEGG" id="fbm:MQE35_00095"/>
<organism evidence="1 2">
    <name type="scientific">Abyssalbus ytuae</name>
    <dbReference type="NCBI Taxonomy" id="2926907"/>
    <lineage>
        <taxon>Bacteria</taxon>
        <taxon>Pseudomonadati</taxon>
        <taxon>Bacteroidota</taxon>
        <taxon>Flavobacteriia</taxon>
        <taxon>Flavobacteriales</taxon>
        <taxon>Flavobacteriaceae</taxon>
        <taxon>Abyssalbus</taxon>
    </lineage>
</organism>
<dbReference type="Gene3D" id="3.20.20.370">
    <property type="entry name" value="Glycoside hydrolase/deacetylase"/>
    <property type="match status" value="1"/>
</dbReference>
<evidence type="ECO:0000313" key="2">
    <source>
        <dbReference type="Proteomes" id="UP000831290"/>
    </source>
</evidence>
<dbReference type="PANTHER" id="PTHR30292">
    <property type="entry name" value="UNCHARACTERIZED PROTEIN YBGL-RELATED"/>
    <property type="match status" value="1"/>
</dbReference>
<keyword evidence="1" id="KW-0378">Hydrolase</keyword>
<keyword evidence="2" id="KW-1185">Reference proteome</keyword>
<sequence>MNYIIDINCDMGEGMNNEHLFMPYITSCNIACGGHAGDKETMGRVINLACEYKVNIGAHPSYPDKENFGRKSVNISNENLIKSVRKQIKNLKEVADSLNCKLNHIKPHGALYNEVAEDMDLANVFLEAIKEYKDSCTLYVLSNSFAATLARQSGFKVREEAYADRNYNNDLSLVSRVKENAVITDANQVVEHISLMLKGKVKTITGNLVSINADTFCIHSDTENAEKLVKVLHEKLINSGYSVK</sequence>
<dbReference type="SUPFAM" id="SSF88713">
    <property type="entry name" value="Glycoside hydrolase/deacetylase"/>
    <property type="match status" value="1"/>
</dbReference>
<dbReference type="GO" id="GO:0005975">
    <property type="term" value="P:carbohydrate metabolic process"/>
    <property type="evidence" value="ECO:0007669"/>
    <property type="project" value="InterPro"/>
</dbReference>
<dbReference type="PANTHER" id="PTHR30292:SF0">
    <property type="entry name" value="5-OXOPROLINASE SUBUNIT A"/>
    <property type="match status" value="1"/>
</dbReference>
<dbReference type="GO" id="GO:0017168">
    <property type="term" value="F:5-oxoprolinase (ATP-hydrolyzing) activity"/>
    <property type="evidence" value="ECO:0007669"/>
    <property type="project" value="UniProtKB-EC"/>
</dbReference>
<dbReference type="Pfam" id="PF03746">
    <property type="entry name" value="LamB_YcsF"/>
    <property type="match status" value="1"/>
</dbReference>
<reference evidence="1" key="1">
    <citation type="submission" date="2022-03" db="EMBL/GenBank/DDBJ databases">
        <title>Description of Abyssus ytuae gen. nov., sp. nov., a novel member of the family Flavobacteriaceae isolated from the sediment of Mariana Trench.</title>
        <authorList>
            <person name="Zhang J."/>
            <person name="Xu X."/>
        </authorList>
    </citation>
    <scope>NUCLEOTIDE SEQUENCE</scope>
    <source>
        <strain evidence="1">MT3330</strain>
    </source>
</reference>
<dbReference type="CDD" id="cd10801">
    <property type="entry name" value="LamB_YcsF_like_1"/>
    <property type="match status" value="1"/>
</dbReference>
<proteinExistence type="predicted"/>
<dbReference type="EC" id="3.5.2.9" evidence="1"/>
<gene>
    <name evidence="1" type="primary">pxpA</name>
    <name evidence="1" type="ORF">MQE35_00095</name>
</gene>
<dbReference type="NCBIfam" id="NF003814">
    <property type="entry name" value="PRK05406.1-3"/>
    <property type="match status" value="1"/>
</dbReference>
<protein>
    <submittedName>
        <fullName evidence="1">5-oxoprolinase subunit PxpA</fullName>
        <ecNumber evidence="1">3.5.2.9</ecNumber>
    </submittedName>
</protein>
<dbReference type="AlphaFoldDB" id="A0A9E6ZTV8"/>